<evidence type="ECO:0000256" key="1">
    <source>
        <dbReference type="SAM" id="MobiDB-lite"/>
    </source>
</evidence>
<feature type="compositionally biased region" description="Acidic residues" evidence="1">
    <location>
        <begin position="389"/>
        <end position="404"/>
    </location>
</feature>
<dbReference type="Pfam" id="PF17747">
    <property type="entry name" value="VID27_PH"/>
    <property type="match status" value="1"/>
</dbReference>
<dbReference type="EMBL" id="MPUK01000003">
    <property type="protein sequence ID" value="ONH68406.1"/>
    <property type="molecule type" value="Genomic_DNA"/>
</dbReference>
<dbReference type="OMA" id="RLNETKW"/>
<keyword evidence="6" id="KW-1185">Reference proteome</keyword>
<dbReference type="PANTHER" id="PTHR31913:SF0">
    <property type="entry name" value="VACUOLAR IMPORT AND DEGRADATION PROTEIN 27"/>
    <property type="match status" value="1"/>
</dbReference>
<reference evidence="6" key="1">
    <citation type="journal article" date="2017" name="Genome Announc.">
        <title>Genome sequences of Cyberlindnera fabianii 65, Pichia kudriavzevii 129, and Saccharomyces cerevisiae 131 isolated from fermented masau fruits in Zimbabwe.</title>
        <authorList>
            <person name="van Rijswijck I.M.H."/>
            <person name="Derks M.F.L."/>
            <person name="Abee T."/>
            <person name="de Ridder D."/>
            <person name="Smid E.J."/>
        </authorList>
    </citation>
    <scope>NUCLEOTIDE SEQUENCE [LARGE SCALE GENOMIC DNA]</scope>
    <source>
        <strain evidence="6">65</strain>
    </source>
</reference>
<dbReference type="VEuPathDB" id="FungiDB:BON22_1897"/>
<feature type="region of interest" description="Disordered" evidence="1">
    <location>
        <begin position="389"/>
        <end position="433"/>
    </location>
</feature>
<protein>
    <submittedName>
        <fullName evidence="5">Vacuolar import and degradation protein 27</fullName>
    </submittedName>
</protein>
<dbReference type="InterPro" id="IPR040458">
    <property type="entry name" value="Vid27"/>
</dbReference>
<evidence type="ECO:0000313" key="5">
    <source>
        <dbReference type="EMBL" id="ONH68406.1"/>
    </source>
</evidence>
<feature type="region of interest" description="Disordered" evidence="1">
    <location>
        <begin position="195"/>
        <end position="228"/>
    </location>
</feature>
<evidence type="ECO:0000259" key="2">
    <source>
        <dbReference type="Pfam" id="PF08553"/>
    </source>
</evidence>
<dbReference type="PANTHER" id="PTHR31913">
    <property type="entry name" value="VACUOLAR IMPORT AND DEGRADATION PROTEIN 27"/>
    <property type="match status" value="1"/>
</dbReference>
<name>A0A1V2LAQ6_CYBFA</name>
<dbReference type="GO" id="GO:0005634">
    <property type="term" value="C:nucleus"/>
    <property type="evidence" value="ECO:0007669"/>
    <property type="project" value="TreeGrafter"/>
</dbReference>
<dbReference type="SUPFAM" id="SSF50969">
    <property type="entry name" value="YVTN repeat-like/Quinoprotein amine dehydrogenase"/>
    <property type="match status" value="1"/>
</dbReference>
<dbReference type="Pfam" id="PF17748">
    <property type="entry name" value="VID27_N"/>
    <property type="match status" value="1"/>
</dbReference>
<accession>A0A1V2LAQ6</accession>
<dbReference type="InterPro" id="IPR011044">
    <property type="entry name" value="Quino_amine_DH_bsu"/>
</dbReference>
<sequence length="793" mass="88776">MNFLKKFLGSSPKGELSMIPSGQLYLKRSPGSPKSATECLYADAAASIRETSAPHNYLLVVQRVYAEGEEQLKGDEDEDDDDFDESKDERVFLIDAALKLYRTNKNGAWSVSWSNIDGDEGEQFEFVVDESVSTADVDQFMNTIYACCFERKYQRSSAGVTKPQLEEFIFDQEAGTDKADNDDLVNGVKSLSFSAADATSPGDSTKYAEDDDEYDDSSVYEDAEDTGDDIVNPIQNKPELTGVKAPAGTPLITSNAKLHIYDAADGVFRVQGDAVVSILDLGKWDYWLSVKTTEGLELGTQVTDELNSRFETSVNSFIFNYWVEQGAFTFLLKFDSLEELESFKEGFTQSYYEHNNQSKWVKMEPQDKEYALNTFELPAEDVEMADYYNDDEDDNEEDDDEEKDTVDTNIRTGLHKEAFSDSEDEDETLPSESFKGRNENLMVSFKNDRSYVTNGNRIGVFSTDADDELKFNTTIQNLTVDGKKFTPTKMMLHTEDRALVMQGAKKDTLYRMDLERGKIVDEWKVKEELPVVGFGPSAKFTQMTGEQTFLGISDKGLFRVDPRLNGDKLVDSDYKSYVTKNDFSSFGTTENGYIAVASNKGDVRLYDKLGIRAKSLLPALGDSIKHVEASADGKWLLCTCKTYLLLIDMTIKNGPNAGSLGFQKSFGKDGLPKMRTLRISPEHVQAMQESSGKPLDFTKAYFNTGLNVKEQTIVSASGPYAITWSMKAILRGDVDPYKIKRYTSNVVADNFKFGSDKKVIIALEDDIGMVNKRAFTKADRKSLAVRPGKKSFQ</sequence>
<feature type="domain" description="Vacuolar import/degradation Vid27 C-terminal" evidence="2">
    <location>
        <begin position="437"/>
        <end position="785"/>
    </location>
</feature>
<dbReference type="Pfam" id="PF08553">
    <property type="entry name" value="VID27"/>
    <property type="match status" value="1"/>
</dbReference>
<feature type="domain" description="Vid27 PH-like" evidence="3">
    <location>
        <begin position="251"/>
        <end position="354"/>
    </location>
</feature>
<dbReference type="InterPro" id="IPR040768">
    <property type="entry name" value="Vid27_PH"/>
</dbReference>
<feature type="compositionally biased region" description="Acidic residues" evidence="1">
    <location>
        <begin position="420"/>
        <end position="429"/>
    </location>
</feature>
<comment type="caution">
    <text evidence="5">The sequence shown here is derived from an EMBL/GenBank/DDBJ whole genome shotgun (WGS) entry which is preliminary data.</text>
</comment>
<dbReference type="GO" id="GO:0005737">
    <property type="term" value="C:cytoplasm"/>
    <property type="evidence" value="ECO:0007669"/>
    <property type="project" value="TreeGrafter"/>
</dbReference>
<proteinExistence type="predicted"/>
<feature type="domain" description="Vid27 N-terminal" evidence="4">
    <location>
        <begin position="1"/>
        <end position="168"/>
    </location>
</feature>
<gene>
    <name evidence="5" type="ORF">BON22_1897</name>
</gene>
<evidence type="ECO:0000313" key="6">
    <source>
        <dbReference type="Proteomes" id="UP000189513"/>
    </source>
</evidence>
<evidence type="ECO:0000259" key="4">
    <source>
        <dbReference type="Pfam" id="PF17748"/>
    </source>
</evidence>
<dbReference type="InterPro" id="IPR040979">
    <property type="entry name" value="Vid27_N"/>
</dbReference>
<dbReference type="Proteomes" id="UP000189513">
    <property type="component" value="Unassembled WGS sequence"/>
</dbReference>
<dbReference type="InterPro" id="IPR013863">
    <property type="entry name" value="VID27_C"/>
</dbReference>
<feature type="compositionally biased region" description="Acidic residues" evidence="1">
    <location>
        <begin position="209"/>
        <end position="228"/>
    </location>
</feature>
<dbReference type="AlphaFoldDB" id="A0A1V2LAQ6"/>
<organism evidence="5 6">
    <name type="scientific">Cyberlindnera fabianii</name>
    <name type="common">Yeast</name>
    <name type="synonym">Hansenula fabianii</name>
    <dbReference type="NCBI Taxonomy" id="36022"/>
    <lineage>
        <taxon>Eukaryota</taxon>
        <taxon>Fungi</taxon>
        <taxon>Dikarya</taxon>
        <taxon>Ascomycota</taxon>
        <taxon>Saccharomycotina</taxon>
        <taxon>Saccharomycetes</taxon>
        <taxon>Phaffomycetales</taxon>
        <taxon>Phaffomycetaceae</taxon>
        <taxon>Cyberlindnera</taxon>
    </lineage>
</organism>
<evidence type="ECO:0000259" key="3">
    <source>
        <dbReference type="Pfam" id="PF17747"/>
    </source>
</evidence>